<evidence type="ECO:0000313" key="2">
    <source>
        <dbReference type="EMBL" id="KQA98095.1"/>
    </source>
</evidence>
<keyword evidence="1" id="KW-0472">Membrane</keyword>
<gene>
    <name evidence="2" type="ORF">XV92_17600</name>
</gene>
<accession>A0A0Q0PRA1</accession>
<reference evidence="2 3" key="1">
    <citation type="journal article" date="2015" name="Genome Biol. Evol.">
        <title>The Dynamics of Genetic Interactions between Vibrio metoecus and Vibrio cholerae, Two Close Relatives Co-Occurring in the Environment.</title>
        <authorList>
            <person name="Orata F.D."/>
            <person name="Kirchberger P.C."/>
            <person name="Meheust R."/>
            <person name="Barlow E.J."/>
            <person name="Tarr C.L."/>
            <person name="Boucher Y."/>
        </authorList>
    </citation>
    <scope>NUCLEOTIDE SEQUENCE [LARGE SCALE GENOMIC DNA]</scope>
    <source>
        <strain evidence="2 3">YB5B04</strain>
    </source>
</reference>
<evidence type="ECO:0000313" key="3">
    <source>
        <dbReference type="Proteomes" id="UP000050491"/>
    </source>
</evidence>
<dbReference type="RefSeq" id="WP_000352010.1">
    <property type="nucleotide sequence ID" value="NZ_LBGP01000026.1"/>
</dbReference>
<proteinExistence type="predicted"/>
<keyword evidence="1" id="KW-0812">Transmembrane</keyword>
<dbReference type="AlphaFoldDB" id="A0A0Q0PRA1"/>
<comment type="caution">
    <text evidence="2">The sequence shown here is derived from an EMBL/GenBank/DDBJ whole genome shotgun (WGS) entry which is preliminary data.</text>
</comment>
<dbReference type="Proteomes" id="UP000050491">
    <property type="component" value="Unassembled WGS sequence"/>
</dbReference>
<keyword evidence="1" id="KW-1133">Transmembrane helix</keyword>
<organism evidence="2 3">
    <name type="scientific">Vibrio metoecus</name>
    <dbReference type="NCBI Taxonomy" id="1481663"/>
    <lineage>
        <taxon>Bacteria</taxon>
        <taxon>Pseudomonadati</taxon>
        <taxon>Pseudomonadota</taxon>
        <taxon>Gammaproteobacteria</taxon>
        <taxon>Vibrionales</taxon>
        <taxon>Vibrionaceae</taxon>
        <taxon>Vibrio</taxon>
    </lineage>
</organism>
<evidence type="ECO:0000256" key="1">
    <source>
        <dbReference type="SAM" id="Phobius"/>
    </source>
</evidence>
<dbReference type="PATRIC" id="fig|1481663.12.peg.2438"/>
<dbReference type="EMBL" id="LBGP01000026">
    <property type="protein sequence ID" value="KQA98095.1"/>
    <property type="molecule type" value="Genomic_DNA"/>
</dbReference>
<name>A0A0Q0PRA1_VIBMT</name>
<sequence length="142" mass="15507">MDIKVVVALIGIGGVLSSALVQFWLGSRTEKKKKHIEIRSSAYLDFLNAVSEIASSAKYSEQRSVEQLKQLNQSKTRVILLGSEAVVTSMHSFFLKHDSLGGEASYVSFSKIVKAMRSDLSGCDGIELSVLYESLFGASVEK</sequence>
<dbReference type="OrthoDB" id="5918998at2"/>
<protein>
    <submittedName>
        <fullName evidence="2">Uncharacterized protein</fullName>
    </submittedName>
</protein>
<feature type="transmembrane region" description="Helical" evidence="1">
    <location>
        <begin position="6"/>
        <end position="25"/>
    </location>
</feature>